<dbReference type="SUPFAM" id="SSF56784">
    <property type="entry name" value="HAD-like"/>
    <property type="match status" value="1"/>
</dbReference>
<dbReference type="InterPro" id="IPR036412">
    <property type="entry name" value="HAD-like_sf"/>
</dbReference>
<reference evidence="4 5" key="1">
    <citation type="journal article" date="2022" name="IScience">
        <title>An ultrasensitive nanofiber-based assay for enzymatic hydrolysis and deep-sea microbial degradation of cellulose.</title>
        <authorList>
            <person name="Tsudome M."/>
            <person name="Tachioka M."/>
            <person name="Miyazaki M."/>
            <person name="Uchimura K."/>
            <person name="Tsuda M."/>
            <person name="Takaki Y."/>
            <person name="Deguchi S."/>
        </authorList>
    </citation>
    <scope>NUCLEOTIDE SEQUENCE [LARGE SCALE GENOMIC DNA]</scope>
    <source>
        <strain evidence="4 5">GE09</strain>
    </source>
</reference>
<dbReference type="RefSeq" id="WP_236985842.1">
    <property type="nucleotide sequence ID" value="NZ_AP023086.1"/>
</dbReference>
<organism evidence="4 5">
    <name type="scientific">Marinagarivorans cellulosilyticus</name>
    <dbReference type="NCBI Taxonomy" id="2721545"/>
    <lineage>
        <taxon>Bacteria</taxon>
        <taxon>Pseudomonadati</taxon>
        <taxon>Pseudomonadota</taxon>
        <taxon>Gammaproteobacteria</taxon>
        <taxon>Cellvibrionales</taxon>
        <taxon>Cellvibrionaceae</taxon>
        <taxon>Marinagarivorans</taxon>
    </lineage>
</organism>
<protein>
    <submittedName>
        <fullName evidence="4">Hydrolase of the HAD superfamily</fullName>
    </submittedName>
</protein>
<evidence type="ECO:0000313" key="4">
    <source>
        <dbReference type="EMBL" id="BCD96341.1"/>
    </source>
</evidence>
<dbReference type="AlphaFoldDB" id="A0AAN1WEX5"/>
<comment type="cofactor">
    <cofactor evidence="1">
        <name>Mg(2+)</name>
        <dbReference type="ChEBI" id="CHEBI:18420"/>
    </cofactor>
</comment>
<dbReference type="Gene3D" id="3.40.50.1000">
    <property type="entry name" value="HAD superfamily/HAD-like"/>
    <property type="match status" value="1"/>
</dbReference>
<dbReference type="PANTHER" id="PTHR46470">
    <property type="entry name" value="N-ACYLNEURAMINATE-9-PHOSPHATASE"/>
    <property type="match status" value="1"/>
</dbReference>
<evidence type="ECO:0000256" key="3">
    <source>
        <dbReference type="ARBA" id="ARBA00022842"/>
    </source>
</evidence>
<evidence type="ECO:0000256" key="2">
    <source>
        <dbReference type="ARBA" id="ARBA00022801"/>
    </source>
</evidence>
<dbReference type="GO" id="GO:0044281">
    <property type="term" value="P:small molecule metabolic process"/>
    <property type="evidence" value="ECO:0007669"/>
    <property type="project" value="UniProtKB-ARBA"/>
</dbReference>
<evidence type="ECO:0000256" key="1">
    <source>
        <dbReference type="ARBA" id="ARBA00001946"/>
    </source>
</evidence>
<dbReference type="NCBIfam" id="TIGR01549">
    <property type="entry name" value="HAD-SF-IA-v1"/>
    <property type="match status" value="1"/>
</dbReference>
<dbReference type="InterPro" id="IPR006439">
    <property type="entry name" value="HAD-SF_hydro_IA"/>
</dbReference>
<keyword evidence="5" id="KW-1185">Reference proteome</keyword>
<evidence type="ECO:0000313" key="5">
    <source>
        <dbReference type="Proteomes" id="UP001320119"/>
    </source>
</evidence>
<dbReference type="InterPro" id="IPR023214">
    <property type="entry name" value="HAD_sf"/>
</dbReference>
<dbReference type="Pfam" id="PF00702">
    <property type="entry name" value="Hydrolase"/>
    <property type="match status" value="1"/>
</dbReference>
<dbReference type="KEGG" id="marq:MARGE09_P0541"/>
<keyword evidence="3" id="KW-0460">Magnesium</keyword>
<gene>
    <name evidence="4" type="ORF">MARGE09_P0541</name>
</gene>
<dbReference type="SFLD" id="SFLDG01129">
    <property type="entry name" value="C1.5:_HAD__Beta-PGM__Phosphata"/>
    <property type="match status" value="1"/>
</dbReference>
<dbReference type="Proteomes" id="UP001320119">
    <property type="component" value="Chromosome"/>
</dbReference>
<accession>A0AAN1WEX5</accession>
<dbReference type="PRINTS" id="PR00413">
    <property type="entry name" value="HADHALOGNASE"/>
</dbReference>
<dbReference type="EMBL" id="AP023086">
    <property type="protein sequence ID" value="BCD96341.1"/>
    <property type="molecule type" value="Genomic_DNA"/>
</dbReference>
<proteinExistence type="predicted"/>
<sequence length="199" mass="22321">MQIKPKAVIFDLFGTIVRYRIQRHPYRQLLKWAREQGRKPQPNDARTIMTTNAEIGQLAAHMEIPAPNSLIKKLTDDIEMELQSLELFDDVEPTLDALQNKNIQLAICSNLAKPYGAAISQLLAGYSFTKILSFECGFIKPEPSIYKFATTEMNVDAANCLFVGDTLLADVQGPCNAGMQALHLVRNEERPSTLKRNSL</sequence>
<keyword evidence="2 4" id="KW-0378">Hydrolase</keyword>
<name>A0AAN1WEX5_9GAMM</name>
<dbReference type="SFLD" id="SFLDS00003">
    <property type="entry name" value="Haloacid_Dehalogenase"/>
    <property type="match status" value="1"/>
</dbReference>
<dbReference type="GO" id="GO:0016787">
    <property type="term" value="F:hydrolase activity"/>
    <property type="evidence" value="ECO:0007669"/>
    <property type="project" value="UniProtKB-KW"/>
</dbReference>
<dbReference type="InterPro" id="IPR051400">
    <property type="entry name" value="HAD-like_hydrolase"/>
</dbReference>